<name>A0A212LWR8_9FIRM</name>
<organism evidence="1">
    <name type="scientific">uncultured Sporomusa sp</name>
    <dbReference type="NCBI Taxonomy" id="307249"/>
    <lineage>
        <taxon>Bacteria</taxon>
        <taxon>Bacillati</taxon>
        <taxon>Bacillota</taxon>
        <taxon>Negativicutes</taxon>
        <taxon>Selenomonadales</taxon>
        <taxon>Sporomusaceae</taxon>
        <taxon>Sporomusa</taxon>
        <taxon>environmental samples</taxon>
    </lineage>
</organism>
<dbReference type="EMBL" id="FMJE01000004">
    <property type="protein sequence ID" value="SCM81869.1"/>
    <property type="molecule type" value="Genomic_DNA"/>
</dbReference>
<dbReference type="SUPFAM" id="SSF51726">
    <property type="entry name" value="UROD/MetE-like"/>
    <property type="match status" value="1"/>
</dbReference>
<evidence type="ECO:0000313" key="1">
    <source>
        <dbReference type="EMBL" id="SCM81869.1"/>
    </source>
</evidence>
<gene>
    <name evidence="1" type="ORF">KL86SPO_40354</name>
</gene>
<dbReference type="RefSeq" id="WP_288184731.1">
    <property type="nucleotide sequence ID" value="NZ_LT608335.1"/>
</dbReference>
<dbReference type="InterPro" id="IPR038071">
    <property type="entry name" value="UROD/MetE-like_sf"/>
</dbReference>
<reference evidence="1" key="1">
    <citation type="submission" date="2016-08" db="EMBL/GenBank/DDBJ databases">
        <authorList>
            <person name="Seilhamer J.J."/>
        </authorList>
    </citation>
    <scope>NUCLEOTIDE SEQUENCE</scope>
    <source>
        <strain evidence="1">86</strain>
    </source>
</reference>
<evidence type="ECO:0008006" key="2">
    <source>
        <dbReference type="Google" id="ProtNLM"/>
    </source>
</evidence>
<dbReference type="Gene3D" id="3.20.20.210">
    <property type="match status" value="1"/>
</dbReference>
<dbReference type="AlphaFoldDB" id="A0A212LWR8"/>
<accession>A0A212LWR8</accession>
<protein>
    <recommendedName>
        <fullName evidence="2">Methionine synthase</fullName>
    </recommendedName>
</protein>
<proteinExistence type="predicted"/>
<sequence length="354" mass="38552">MSWIKPNQAIGLGSLPHQDELTALQVIARAMPAWPHWPQLPAKMPEQGFVVQYVQPLIKLGVLTSVPLKDPVFVRTESGWEDKAGNFYEQYLAFVNGDSLAEQVFALEGEAFAGLEAFIRNFNCCFPKAQGVKGHVSGPLTVGMQIKDERGRACFYDETLREILVHCLTAEAVLEARRLKTLGLPVLIFIDDPGLFLIGASTHITLTREAAAAALAAVIDALHTEGVKVGVHACAGIDWSILFALPVDVISFDAYHYFTGMALQADGLAQYLEQGGKLAWGLVPTSEEAWQETPESILRRFDEQCAELAGRGVDVAVLRQSIIWTPSCGTGALPVELAEHVYGLVEGVVDRLNS</sequence>